<accession>B5AX59</accession>
<keyword evidence="1" id="KW-1133">Transmembrane helix</keyword>
<feature type="transmembrane region" description="Helical" evidence="1">
    <location>
        <begin position="20"/>
        <end position="43"/>
    </location>
</feature>
<proteinExistence type="predicted"/>
<keyword evidence="1" id="KW-0812">Transmembrane</keyword>
<name>B5AX59_9CAUD</name>
<dbReference type="RefSeq" id="YP_002128474.1">
    <property type="nucleotide sequence ID" value="NC_011142.1"/>
</dbReference>
<dbReference type="KEGG" id="vg:6779510"/>
<keyword evidence="3" id="KW-1185">Reference proteome</keyword>
<dbReference type="Proteomes" id="UP000001862">
    <property type="component" value="Segment"/>
</dbReference>
<organism evidence="2 3">
    <name type="scientific">Iodobacter phage PhiPLPE</name>
    <dbReference type="NCBI Taxonomy" id="551895"/>
    <lineage>
        <taxon>Viruses</taxon>
        <taxon>Duplodnaviria</taxon>
        <taxon>Heunggongvirae</taxon>
        <taxon>Uroviricota</taxon>
        <taxon>Caudoviricetes</taxon>
        <taxon>Iodovirus</taxon>
        <taxon>Iodovirus PLPE</taxon>
    </lineage>
</organism>
<keyword evidence="1" id="KW-0472">Membrane</keyword>
<keyword evidence="2" id="KW-0449">Lipoprotein</keyword>
<protein>
    <submittedName>
        <fullName evidence="2">Gp40 putative lipoprotein</fullName>
    </submittedName>
</protein>
<dbReference type="GeneID" id="6779510"/>
<evidence type="ECO:0000256" key="1">
    <source>
        <dbReference type="SAM" id="Phobius"/>
    </source>
</evidence>
<evidence type="ECO:0000313" key="3">
    <source>
        <dbReference type="Proteomes" id="UP000001862"/>
    </source>
</evidence>
<reference evidence="3" key="1">
    <citation type="journal article" date="2009" name="Environ. Microbiol. Rep.">
        <title>Isolation and genomic characterization of the first phage infecting Iodobacteria: ?PLPE, a myovirus having a novel set of features.</title>
        <authorList>
            <person name="Leblanc C."/>
            <person name="Caumont-Sarcos A."/>
            <person name="Comeau A.M."/>
            <person name="Krisch H.M."/>
        </authorList>
    </citation>
    <scope>NUCLEOTIDE SEQUENCE [LARGE SCALE GENOMIC DNA]</scope>
</reference>
<gene>
    <name evidence="2" type="ORF">phiPLPE_40</name>
</gene>
<sequence length="139" mass="14581">MTDAALVTIHTLPILNLEIILKTSIIIVLAYFVISSLFSLAYADDWTGDDKNKHFSGSAALGVAASLAFKDSEHPVIYPFAAVLAIGLAKEIRDEVAPAGSGFSYKDLAADALGAALGVSIGNGVLYLTSDTISYSGKW</sequence>
<evidence type="ECO:0000313" key="2">
    <source>
        <dbReference type="EMBL" id="ACG60362.1"/>
    </source>
</evidence>
<dbReference type="EMBL" id="EU876853">
    <property type="protein sequence ID" value="ACG60362.1"/>
    <property type="molecule type" value="Genomic_DNA"/>
</dbReference>